<accession>A0AAV2MNG2</accession>
<sequence length="118" mass="11535">MGVVGYGVGGRGCDKGGGEGDVGGGCGGGFDCFFLGVCFSLRGGDVLGGELEREVWGGGKILGCGYWCGVVGRGLRGGEGGGGGWGCGVYDVFGWGGLGVFVVYGWCLVGLVCLGGSC</sequence>
<keyword evidence="1" id="KW-1133">Transmembrane helix</keyword>
<keyword evidence="1" id="KW-0812">Transmembrane</keyword>
<feature type="transmembrane region" description="Helical" evidence="1">
    <location>
        <begin position="92"/>
        <end position="114"/>
    </location>
</feature>
<proteinExistence type="predicted"/>
<gene>
    <name evidence="2" type="ORF">KC01_LOCUS40617</name>
</gene>
<organism evidence="2 3">
    <name type="scientific">Knipowitschia caucasica</name>
    <name type="common">Caucasian dwarf goby</name>
    <name type="synonym">Pomatoschistus caucasicus</name>
    <dbReference type="NCBI Taxonomy" id="637954"/>
    <lineage>
        <taxon>Eukaryota</taxon>
        <taxon>Metazoa</taxon>
        <taxon>Chordata</taxon>
        <taxon>Craniata</taxon>
        <taxon>Vertebrata</taxon>
        <taxon>Euteleostomi</taxon>
        <taxon>Actinopterygii</taxon>
        <taxon>Neopterygii</taxon>
        <taxon>Teleostei</taxon>
        <taxon>Neoteleostei</taxon>
        <taxon>Acanthomorphata</taxon>
        <taxon>Gobiaria</taxon>
        <taxon>Gobiiformes</taxon>
        <taxon>Gobioidei</taxon>
        <taxon>Gobiidae</taxon>
        <taxon>Gobiinae</taxon>
        <taxon>Knipowitschia</taxon>
    </lineage>
</organism>
<evidence type="ECO:0000313" key="3">
    <source>
        <dbReference type="Proteomes" id="UP001497482"/>
    </source>
</evidence>
<protein>
    <submittedName>
        <fullName evidence="2">Uncharacterized protein</fullName>
    </submittedName>
</protein>
<name>A0AAV2MNG2_KNICA</name>
<evidence type="ECO:0000256" key="1">
    <source>
        <dbReference type="SAM" id="Phobius"/>
    </source>
</evidence>
<dbReference type="EMBL" id="OZ035830">
    <property type="protein sequence ID" value="CAL1614581.1"/>
    <property type="molecule type" value="Genomic_DNA"/>
</dbReference>
<evidence type="ECO:0000313" key="2">
    <source>
        <dbReference type="EMBL" id="CAL1614581.1"/>
    </source>
</evidence>
<reference evidence="2 3" key="1">
    <citation type="submission" date="2024-04" db="EMBL/GenBank/DDBJ databases">
        <authorList>
            <person name="Waldvogel A.-M."/>
            <person name="Schoenle A."/>
        </authorList>
    </citation>
    <scope>NUCLEOTIDE SEQUENCE [LARGE SCALE GENOMIC DNA]</scope>
</reference>
<keyword evidence="3" id="KW-1185">Reference proteome</keyword>
<keyword evidence="1" id="KW-0472">Membrane</keyword>
<dbReference type="Proteomes" id="UP001497482">
    <property type="component" value="Chromosome 8"/>
</dbReference>
<dbReference type="AlphaFoldDB" id="A0AAV2MNG2"/>